<name>F8IJ38_ALIAT</name>
<dbReference type="PATRIC" id="fig|1048834.4.peg.198"/>
<evidence type="ECO:0000313" key="2">
    <source>
        <dbReference type="Proteomes" id="UP000000292"/>
    </source>
</evidence>
<reference evidence="2" key="2">
    <citation type="submission" date="2011-06" db="EMBL/GenBank/DDBJ databases">
        <title>The complete genome sequence of Alicyclobacillus acidocaldarius sp. Tc-4-1.</title>
        <authorList>
            <person name="Chen Y."/>
            <person name="He Y."/>
            <person name="Dong Z."/>
            <person name="Hu S."/>
        </authorList>
    </citation>
    <scope>NUCLEOTIDE SEQUENCE [LARGE SCALE GENOMIC DNA]</scope>
    <source>
        <strain evidence="2">Tc-4-1</strain>
    </source>
</reference>
<dbReference type="EMBL" id="CP002902">
    <property type="protein sequence ID" value="AEJ42189.1"/>
    <property type="molecule type" value="Genomic_DNA"/>
</dbReference>
<dbReference type="KEGG" id="aad:TC41_0213"/>
<dbReference type="AlphaFoldDB" id="F8IJ38"/>
<organism evidence="1 2">
    <name type="scientific">Alicyclobacillus acidocaldarius (strain Tc-4-1)</name>
    <name type="common">Bacillus acidocaldarius</name>
    <dbReference type="NCBI Taxonomy" id="1048834"/>
    <lineage>
        <taxon>Bacteria</taxon>
        <taxon>Bacillati</taxon>
        <taxon>Bacillota</taxon>
        <taxon>Bacilli</taxon>
        <taxon>Bacillales</taxon>
        <taxon>Alicyclobacillaceae</taxon>
        <taxon>Alicyclobacillus</taxon>
    </lineage>
</organism>
<dbReference type="HOGENOM" id="CLU_2784700_0_0_9"/>
<evidence type="ECO:0000313" key="1">
    <source>
        <dbReference type="EMBL" id="AEJ42189.1"/>
    </source>
</evidence>
<sequence>MILQKAHVSVLFQQGSVFSQDAILVVQAHVDDAQVLIDHVQAVLDSVKSLIDEAQVVLNGVKTLAHCV</sequence>
<reference evidence="1 2" key="1">
    <citation type="journal article" date="2011" name="J. Bacteriol.">
        <title>Complete Genome Sequence of Alicyclobacillus acidocaldarius Strain Tc-4-1.</title>
        <authorList>
            <person name="Chen Y."/>
            <person name="He Y."/>
            <person name="Zhang B."/>
            <person name="Yang J."/>
            <person name="Li W."/>
            <person name="Dong Z."/>
            <person name="Hu S."/>
        </authorList>
    </citation>
    <scope>NUCLEOTIDE SEQUENCE [LARGE SCALE GENOMIC DNA]</scope>
    <source>
        <strain evidence="1 2">Tc-4-1</strain>
    </source>
</reference>
<dbReference type="Proteomes" id="UP000000292">
    <property type="component" value="Chromosome"/>
</dbReference>
<gene>
    <name evidence="1" type="ordered locus">TC41_0213</name>
</gene>
<dbReference type="STRING" id="1048834.TC41_0213"/>
<protein>
    <submittedName>
        <fullName evidence="1">Uncharacterized protein</fullName>
    </submittedName>
</protein>
<proteinExistence type="predicted"/>
<accession>F8IJ38</accession>